<accession>A0A9X7FYK7</accession>
<name>A0A9X7FYK7_BACTU</name>
<organism evidence="1 2">
    <name type="scientific">Bacillus thuringiensis</name>
    <dbReference type="NCBI Taxonomy" id="1428"/>
    <lineage>
        <taxon>Bacteria</taxon>
        <taxon>Bacillati</taxon>
        <taxon>Bacillota</taxon>
        <taxon>Bacilli</taxon>
        <taxon>Bacillales</taxon>
        <taxon>Bacillaceae</taxon>
        <taxon>Bacillus</taxon>
        <taxon>Bacillus cereus group</taxon>
    </lineage>
</organism>
<dbReference type="EMBL" id="NVCU01000518">
    <property type="protein sequence ID" value="PFT72413.1"/>
    <property type="molecule type" value="Genomic_DNA"/>
</dbReference>
<evidence type="ECO:0000313" key="2">
    <source>
        <dbReference type="Proteomes" id="UP000225910"/>
    </source>
</evidence>
<gene>
    <name evidence="1" type="ORF">COK81_33345</name>
</gene>
<reference evidence="1 2" key="1">
    <citation type="submission" date="2017-09" db="EMBL/GenBank/DDBJ databases">
        <title>Large-scale bioinformatics analysis of Bacillus genomes uncovers conserved roles of natural products in bacterial physiology.</title>
        <authorList>
            <consortium name="Agbiome Team Llc"/>
            <person name="Bleich R.M."/>
            <person name="Grubbs K.J."/>
            <person name="Santa Maria K.C."/>
            <person name="Allen S.E."/>
            <person name="Farag S."/>
            <person name="Shank E.A."/>
            <person name="Bowers A."/>
        </authorList>
    </citation>
    <scope>NUCLEOTIDE SEQUENCE [LARGE SCALE GENOMIC DNA]</scope>
    <source>
        <strain evidence="1 2">AFS064137</strain>
    </source>
</reference>
<sequence>MQNYTHGILYGKLITWTQHQDIIVLEISYDNTTTEICIYRHKIFNFEQIHGGNYIVFDMLAREIFII</sequence>
<comment type="caution">
    <text evidence="1">The sequence shown here is derived from an EMBL/GenBank/DDBJ whole genome shotgun (WGS) entry which is preliminary data.</text>
</comment>
<dbReference type="Proteomes" id="UP000225910">
    <property type="component" value="Unassembled WGS sequence"/>
</dbReference>
<protein>
    <submittedName>
        <fullName evidence="1">Uncharacterized protein</fullName>
    </submittedName>
</protein>
<evidence type="ECO:0000313" key="1">
    <source>
        <dbReference type="EMBL" id="PFT72413.1"/>
    </source>
</evidence>
<dbReference type="AlphaFoldDB" id="A0A9X7FYK7"/>
<proteinExistence type="predicted"/>